<evidence type="ECO:0000313" key="3">
    <source>
        <dbReference type="Proteomes" id="UP000821837"/>
    </source>
</evidence>
<reference evidence="2" key="2">
    <citation type="submission" date="2021-09" db="EMBL/GenBank/DDBJ databases">
        <authorList>
            <person name="Jia N."/>
            <person name="Wang J."/>
            <person name="Shi W."/>
            <person name="Du L."/>
            <person name="Sun Y."/>
            <person name="Zhan W."/>
            <person name="Jiang J."/>
            <person name="Wang Q."/>
            <person name="Zhang B."/>
            <person name="Ji P."/>
            <person name="Sakyi L.B."/>
            <person name="Cui X."/>
            <person name="Yuan T."/>
            <person name="Jiang B."/>
            <person name="Yang W."/>
            <person name="Lam T.T.-Y."/>
            <person name="Chang Q."/>
            <person name="Ding S."/>
            <person name="Wang X."/>
            <person name="Zhu J."/>
            <person name="Ruan X."/>
            <person name="Zhao L."/>
            <person name="Wei J."/>
            <person name="Que T."/>
            <person name="Du C."/>
            <person name="Cheng J."/>
            <person name="Dai P."/>
            <person name="Han X."/>
            <person name="Huang E."/>
            <person name="Gao Y."/>
            <person name="Liu J."/>
            <person name="Shao H."/>
            <person name="Ye R."/>
            <person name="Li L."/>
            <person name="Wei W."/>
            <person name="Wang X."/>
            <person name="Wang C."/>
            <person name="Huo Q."/>
            <person name="Li W."/>
            <person name="Guo W."/>
            <person name="Chen H."/>
            <person name="Chen S."/>
            <person name="Zhou L."/>
            <person name="Zhou L."/>
            <person name="Ni X."/>
            <person name="Tian J."/>
            <person name="Zhou Y."/>
            <person name="Sheng Y."/>
            <person name="Liu T."/>
            <person name="Pan Y."/>
            <person name="Xia L."/>
            <person name="Li J."/>
            <person name="Zhao F."/>
            <person name="Cao W."/>
        </authorList>
    </citation>
    <scope>NUCLEOTIDE SEQUENCE</scope>
    <source>
        <strain evidence="2">Rsan-2018</strain>
        <tissue evidence="2">Larvae</tissue>
    </source>
</reference>
<feature type="region of interest" description="Disordered" evidence="1">
    <location>
        <begin position="1"/>
        <end position="32"/>
    </location>
</feature>
<dbReference type="EMBL" id="JABSTV010001254">
    <property type="protein sequence ID" value="KAH7939037.1"/>
    <property type="molecule type" value="Genomic_DNA"/>
</dbReference>
<comment type="caution">
    <text evidence="2">The sequence shown here is derived from an EMBL/GenBank/DDBJ whole genome shotgun (WGS) entry which is preliminary data.</text>
</comment>
<evidence type="ECO:0000256" key="1">
    <source>
        <dbReference type="SAM" id="MobiDB-lite"/>
    </source>
</evidence>
<proteinExistence type="predicted"/>
<keyword evidence="3" id="KW-1185">Reference proteome</keyword>
<name>A0A9D4SQC0_RHISA</name>
<accession>A0A9D4SQC0</accession>
<organism evidence="2 3">
    <name type="scientific">Rhipicephalus sanguineus</name>
    <name type="common">Brown dog tick</name>
    <name type="synonym">Ixodes sanguineus</name>
    <dbReference type="NCBI Taxonomy" id="34632"/>
    <lineage>
        <taxon>Eukaryota</taxon>
        <taxon>Metazoa</taxon>
        <taxon>Ecdysozoa</taxon>
        <taxon>Arthropoda</taxon>
        <taxon>Chelicerata</taxon>
        <taxon>Arachnida</taxon>
        <taxon>Acari</taxon>
        <taxon>Parasitiformes</taxon>
        <taxon>Ixodida</taxon>
        <taxon>Ixodoidea</taxon>
        <taxon>Ixodidae</taxon>
        <taxon>Rhipicephalinae</taxon>
        <taxon>Rhipicephalus</taxon>
        <taxon>Rhipicephalus</taxon>
    </lineage>
</organism>
<gene>
    <name evidence="2" type="ORF">HPB52_005072</name>
</gene>
<sequence>MRKLRSQHDESSLVPHPHFLGGAADFQDEDSPTMFGRRFTEVKATMWGSEPSSACHMATLSLCWVPKNCTKRRLRIAVQEGVLSSRSPNELQGLEEPVRRTFGNRYVR</sequence>
<dbReference type="AlphaFoldDB" id="A0A9D4SQC0"/>
<feature type="compositionally biased region" description="Basic and acidic residues" evidence="1">
    <location>
        <begin position="1"/>
        <end position="11"/>
    </location>
</feature>
<dbReference type="Proteomes" id="UP000821837">
    <property type="component" value="Chromosome 8"/>
</dbReference>
<reference evidence="2" key="1">
    <citation type="journal article" date="2020" name="Cell">
        <title>Large-Scale Comparative Analyses of Tick Genomes Elucidate Their Genetic Diversity and Vector Capacities.</title>
        <authorList>
            <consortium name="Tick Genome and Microbiome Consortium (TIGMIC)"/>
            <person name="Jia N."/>
            <person name="Wang J."/>
            <person name="Shi W."/>
            <person name="Du L."/>
            <person name="Sun Y."/>
            <person name="Zhan W."/>
            <person name="Jiang J.F."/>
            <person name="Wang Q."/>
            <person name="Zhang B."/>
            <person name="Ji P."/>
            <person name="Bell-Sakyi L."/>
            <person name="Cui X.M."/>
            <person name="Yuan T.T."/>
            <person name="Jiang B.G."/>
            <person name="Yang W.F."/>
            <person name="Lam T.T."/>
            <person name="Chang Q.C."/>
            <person name="Ding S.J."/>
            <person name="Wang X.J."/>
            <person name="Zhu J.G."/>
            <person name="Ruan X.D."/>
            <person name="Zhao L."/>
            <person name="Wei J.T."/>
            <person name="Ye R.Z."/>
            <person name="Que T.C."/>
            <person name="Du C.H."/>
            <person name="Zhou Y.H."/>
            <person name="Cheng J.X."/>
            <person name="Dai P.F."/>
            <person name="Guo W.B."/>
            <person name="Han X.H."/>
            <person name="Huang E.J."/>
            <person name="Li L.F."/>
            <person name="Wei W."/>
            <person name="Gao Y.C."/>
            <person name="Liu J.Z."/>
            <person name="Shao H.Z."/>
            <person name="Wang X."/>
            <person name="Wang C.C."/>
            <person name="Yang T.C."/>
            <person name="Huo Q.B."/>
            <person name="Li W."/>
            <person name="Chen H.Y."/>
            <person name="Chen S.E."/>
            <person name="Zhou L.G."/>
            <person name="Ni X.B."/>
            <person name="Tian J.H."/>
            <person name="Sheng Y."/>
            <person name="Liu T."/>
            <person name="Pan Y.S."/>
            <person name="Xia L.Y."/>
            <person name="Li J."/>
            <person name="Zhao F."/>
            <person name="Cao W.C."/>
        </authorList>
    </citation>
    <scope>NUCLEOTIDE SEQUENCE</scope>
    <source>
        <strain evidence="2">Rsan-2018</strain>
    </source>
</reference>
<evidence type="ECO:0000313" key="2">
    <source>
        <dbReference type="EMBL" id="KAH7939037.1"/>
    </source>
</evidence>
<protein>
    <submittedName>
        <fullName evidence="2">Uncharacterized protein</fullName>
    </submittedName>
</protein>